<dbReference type="Gene3D" id="2.40.50.100">
    <property type="match status" value="1"/>
</dbReference>
<dbReference type="InterPro" id="IPR003016">
    <property type="entry name" value="2-oxoA_DH_lipoyl-BS"/>
</dbReference>
<evidence type="ECO:0000256" key="5">
    <source>
        <dbReference type="RuleBase" id="RU364055"/>
    </source>
</evidence>
<gene>
    <name evidence="7" type="ORF">HCN44_009856</name>
</gene>
<comment type="subunit">
    <text evidence="5">The glycine cleavage system is composed of four proteins: P, T, L and H.</text>
</comment>
<dbReference type="CDD" id="cd06848">
    <property type="entry name" value="GCS_H"/>
    <property type="match status" value="1"/>
</dbReference>
<dbReference type="InterPro" id="IPR002930">
    <property type="entry name" value="GCV_H"/>
</dbReference>
<feature type="domain" description="Lipoyl-binding" evidence="6">
    <location>
        <begin position="69"/>
        <end position="151"/>
    </location>
</feature>
<dbReference type="AlphaFoldDB" id="A0A834XSR3"/>
<dbReference type="GO" id="GO:0009249">
    <property type="term" value="P:protein lipoylation"/>
    <property type="evidence" value="ECO:0007669"/>
    <property type="project" value="TreeGrafter"/>
</dbReference>
<dbReference type="NCBIfam" id="NF002270">
    <property type="entry name" value="PRK01202.1"/>
    <property type="match status" value="1"/>
</dbReference>
<protein>
    <recommendedName>
        <fullName evidence="5">Glycine cleavage system H protein</fullName>
    </recommendedName>
</protein>
<dbReference type="InterPro" id="IPR017453">
    <property type="entry name" value="GCV_H_sub"/>
</dbReference>
<comment type="function">
    <text evidence="5">The H protein shuttles the methylamine group of glycine from the P protein to the T protein.</text>
</comment>
<accession>A0A834XSR3</accession>
<dbReference type="Proteomes" id="UP000639338">
    <property type="component" value="Unassembled WGS sequence"/>
</dbReference>
<keyword evidence="3 5" id="KW-0809">Transit peptide</keyword>
<dbReference type="InterPro" id="IPR033753">
    <property type="entry name" value="GCV_H/Fam206"/>
</dbReference>
<keyword evidence="5" id="KW-0496">Mitochondrion</keyword>
<evidence type="ECO:0000256" key="3">
    <source>
        <dbReference type="ARBA" id="ARBA00022946"/>
    </source>
</evidence>
<evidence type="ECO:0000256" key="1">
    <source>
        <dbReference type="ARBA" id="ARBA00009249"/>
    </source>
</evidence>
<dbReference type="PROSITE" id="PS00189">
    <property type="entry name" value="LIPOYL"/>
    <property type="match status" value="1"/>
</dbReference>
<dbReference type="GO" id="GO:0005739">
    <property type="term" value="C:mitochondrion"/>
    <property type="evidence" value="ECO:0007669"/>
    <property type="project" value="UniProtKB-SubCell"/>
</dbReference>
<sequence length="175" mass="19531">MMTQFVNCLTRLSLKSLSSSSTNSLNIVNSFVKLSANNFYNVRNISTTLIKNDRLYSDKHEWILVKENIGTVGISSYAQEALGDVVYVELPDVGKIIKKEDEVGALESVKAASELISPVSGKVIEKNSDVENKPGLVNTSCYDQGWLYKVELSSHDEVSNLMDEKAYQEYLKTDH</sequence>
<evidence type="ECO:0000256" key="2">
    <source>
        <dbReference type="ARBA" id="ARBA00022823"/>
    </source>
</evidence>
<dbReference type="InterPro" id="IPR000089">
    <property type="entry name" value="Biotin_lipoyl"/>
</dbReference>
<keyword evidence="2 4" id="KW-0450">Lipoyl</keyword>
<evidence type="ECO:0000313" key="7">
    <source>
        <dbReference type="EMBL" id="KAF7990121.1"/>
    </source>
</evidence>
<organism evidence="7 8">
    <name type="scientific">Aphidius gifuensis</name>
    <name type="common">Parasitoid wasp</name>
    <dbReference type="NCBI Taxonomy" id="684658"/>
    <lineage>
        <taxon>Eukaryota</taxon>
        <taxon>Metazoa</taxon>
        <taxon>Ecdysozoa</taxon>
        <taxon>Arthropoda</taxon>
        <taxon>Hexapoda</taxon>
        <taxon>Insecta</taxon>
        <taxon>Pterygota</taxon>
        <taxon>Neoptera</taxon>
        <taxon>Endopterygota</taxon>
        <taxon>Hymenoptera</taxon>
        <taxon>Apocrita</taxon>
        <taxon>Ichneumonoidea</taxon>
        <taxon>Braconidae</taxon>
        <taxon>Aphidiinae</taxon>
        <taxon>Aphidius</taxon>
    </lineage>
</organism>
<proteinExistence type="inferred from homology"/>
<dbReference type="SUPFAM" id="SSF51230">
    <property type="entry name" value="Single hybrid motif"/>
    <property type="match status" value="1"/>
</dbReference>
<keyword evidence="8" id="KW-1185">Reference proteome</keyword>
<comment type="cofactor">
    <cofactor evidence="5">
        <name>(R)-lipoate</name>
        <dbReference type="ChEBI" id="CHEBI:83088"/>
    </cofactor>
    <text evidence="5">Binds 1 lipoyl cofactor covalently.</text>
</comment>
<dbReference type="InterPro" id="IPR011053">
    <property type="entry name" value="Single_hybrid_motif"/>
</dbReference>
<comment type="subcellular location">
    <subcellularLocation>
        <location evidence="5">Mitochondrion</location>
    </subcellularLocation>
</comment>
<reference evidence="7 8" key="1">
    <citation type="submission" date="2020-08" db="EMBL/GenBank/DDBJ databases">
        <title>Aphidius gifuensis genome sequencing and assembly.</title>
        <authorList>
            <person name="Du Z."/>
        </authorList>
    </citation>
    <scope>NUCLEOTIDE SEQUENCE [LARGE SCALE GENOMIC DNA]</scope>
    <source>
        <strain evidence="7">YNYX2018</strain>
        <tissue evidence="7">Adults</tissue>
    </source>
</reference>
<name>A0A834XSR3_APHGI</name>
<comment type="similarity">
    <text evidence="1 5">Belongs to the GcvH family.</text>
</comment>
<dbReference type="PANTHER" id="PTHR11715:SF3">
    <property type="entry name" value="GLYCINE CLEAVAGE SYSTEM H PROTEIN-RELATED"/>
    <property type="match status" value="1"/>
</dbReference>
<dbReference type="OrthoDB" id="10264154at2759"/>
<comment type="caution">
    <text evidence="7">The sequence shown here is derived from an EMBL/GenBank/DDBJ whole genome shotgun (WGS) entry which is preliminary data.</text>
</comment>
<dbReference type="GO" id="GO:0005960">
    <property type="term" value="C:glycine cleavage complex"/>
    <property type="evidence" value="ECO:0007669"/>
    <property type="project" value="UniProtKB-UniRule"/>
</dbReference>
<evidence type="ECO:0000256" key="4">
    <source>
        <dbReference type="PIRSR" id="PIRSR617453-50"/>
    </source>
</evidence>
<dbReference type="EMBL" id="JACMRX010000005">
    <property type="protein sequence ID" value="KAF7990121.1"/>
    <property type="molecule type" value="Genomic_DNA"/>
</dbReference>
<dbReference type="GO" id="GO:0019464">
    <property type="term" value="P:glycine decarboxylation via glycine cleavage system"/>
    <property type="evidence" value="ECO:0007669"/>
    <property type="project" value="UniProtKB-UniRule"/>
</dbReference>
<evidence type="ECO:0000313" key="8">
    <source>
        <dbReference type="Proteomes" id="UP000639338"/>
    </source>
</evidence>
<dbReference type="PROSITE" id="PS50968">
    <property type="entry name" value="BIOTINYL_LIPOYL"/>
    <property type="match status" value="1"/>
</dbReference>
<feature type="modified residue" description="N6-lipoyllysine" evidence="4">
    <location>
        <position position="110"/>
    </location>
</feature>
<dbReference type="Pfam" id="PF01597">
    <property type="entry name" value="GCV_H"/>
    <property type="match status" value="1"/>
</dbReference>
<dbReference type="NCBIfam" id="TIGR00527">
    <property type="entry name" value="gcvH"/>
    <property type="match status" value="1"/>
</dbReference>
<dbReference type="PANTHER" id="PTHR11715">
    <property type="entry name" value="GLYCINE CLEAVAGE SYSTEM H PROTEIN"/>
    <property type="match status" value="1"/>
</dbReference>
<dbReference type="HAMAP" id="MF_00272">
    <property type="entry name" value="GcvH"/>
    <property type="match status" value="1"/>
</dbReference>
<evidence type="ECO:0000259" key="6">
    <source>
        <dbReference type="PROSITE" id="PS50968"/>
    </source>
</evidence>